<dbReference type="NCBIfam" id="TIGR01068">
    <property type="entry name" value="thioredoxin"/>
    <property type="match status" value="1"/>
</dbReference>
<evidence type="ECO:0000256" key="7">
    <source>
        <dbReference type="PIRNR" id="PIRNR000077"/>
    </source>
</evidence>
<dbReference type="GO" id="GO:0045454">
    <property type="term" value="P:cell redox homeostasis"/>
    <property type="evidence" value="ECO:0007669"/>
    <property type="project" value="TreeGrafter"/>
</dbReference>
<feature type="active site" description="Nucleophile" evidence="8">
    <location>
        <position position="33"/>
    </location>
</feature>
<evidence type="ECO:0000256" key="9">
    <source>
        <dbReference type="PIRSR" id="PIRSR000077-4"/>
    </source>
</evidence>
<keyword evidence="2" id="KW-0813">Transport</keyword>
<organism evidence="11 12">
    <name type="scientific">Kangiella spongicola</name>
    <dbReference type="NCBI Taxonomy" id="796379"/>
    <lineage>
        <taxon>Bacteria</taxon>
        <taxon>Pseudomonadati</taxon>
        <taxon>Pseudomonadota</taxon>
        <taxon>Gammaproteobacteria</taxon>
        <taxon>Kangiellales</taxon>
        <taxon>Kangiellaceae</taxon>
        <taxon>Kangiella</taxon>
    </lineage>
</organism>
<proteinExistence type="inferred from homology"/>
<keyword evidence="3" id="KW-0249">Electron transport</keyword>
<dbReference type="FunFam" id="3.40.30.10:FF:000001">
    <property type="entry name" value="Thioredoxin"/>
    <property type="match status" value="1"/>
</dbReference>
<dbReference type="PIRSF" id="PIRSF000077">
    <property type="entry name" value="Thioredoxin"/>
    <property type="match status" value="1"/>
</dbReference>
<evidence type="ECO:0000313" key="11">
    <source>
        <dbReference type="EMBL" id="PXF64359.1"/>
    </source>
</evidence>
<evidence type="ECO:0000256" key="1">
    <source>
        <dbReference type="ARBA" id="ARBA00008987"/>
    </source>
</evidence>
<dbReference type="EMBL" id="QICH01000001">
    <property type="protein sequence ID" value="PXF64359.1"/>
    <property type="molecule type" value="Genomic_DNA"/>
</dbReference>
<dbReference type="PRINTS" id="PR00421">
    <property type="entry name" value="THIOREDOXIN"/>
</dbReference>
<dbReference type="Proteomes" id="UP000247689">
    <property type="component" value="Unassembled WGS sequence"/>
</dbReference>
<feature type="site" description="Contributes to redox potential value" evidence="8">
    <location>
        <position position="34"/>
    </location>
</feature>
<gene>
    <name evidence="11" type="ORF">DL796_04255</name>
</gene>
<evidence type="ECO:0000256" key="8">
    <source>
        <dbReference type="PIRSR" id="PIRSR000077-1"/>
    </source>
</evidence>
<dbReference type="AlphaFoldDB" id="A0A318DE02"/>
<dbReference type="PANTHER" id="PTHR45663">
    <property type="entry name" value="GEO12009P1"/>
    <property type="match status" value="1"/>
</dbReference>
<dbReference type="RefSeq" id="WP_110200296.1">
    <property type="nucleotide sequence ID" value="NZ_QICH01000001.1"/>
</dbReference>
<dbReference type="PROSITE" id="PS51352">
    <property type="entry name" value="THIOREDOXIN_2"/>
    <property type="match status" value="1"/>
</dbReference>
<keyword evidence="12" id="KW-1185">Reference proteome</keyword>
<evidence type="ECO:0000256" key="4">
    <source>
        <dbReference type="ARBA" id="ARBA00023157"/>
    </source>
</evidence>
<dbReference type="Pfam" id="PF00085">
    <property type="entry name" value="Thioredoxin"/>
    <property type="match status" value="1"/>
</dbReference>
<reference evidence="11 12" key="1">
    <citation type="submission" date="2018-05" db="EMBL/GenBank/DDBJ databases">
        <title>Kangiella spongicola genome sequence.</title>
        <authorList>
            <person name="Maclea K.S."/>
            <person name="Goen A.E."/>
            <person name="Kelley C."/>
            <person name="Underriner A."/>
            <person name="Silverwood T."/>
            <person name="Trachtenberg A.M."/>
        </authorList>
    </citation>
    <scope>NUCLEOTIDE SEQUENCE [LARGE SCALE GENOMIC DNA]</scope>
    <source>
        <strain evidence="11 12">ATCC BAA-2076</strain>
    </source>
</reference>
<sequence length="108" mass="11945">MSDKIVYLSDATFEEEVLKSDGPVLVDYWAEWCGPCKMIAPILDEIAESYEGKVKVAKLNIDENNETPPKYGIRGIPTLMLFKDGNVEATKVGAVSKSQLMAFIDSNI</sequence>
<accession>A0A318DE02</accession>
<keyword evidence="4 9" id="KW-1015">Disulfide bond</keyword>
<evidence type="ECO:0000256" key="2">
    <source>
        <dbReference type="ARBA" id="ARBA00022448"/>
    </source>
</evidence>
<evidence type="ECO:0000313" key="12">
    <source>
        <dbReference type="Proteomes" id="UP000247689"/>
    </source>
</evidence>
<comment type="similarity">
    <text evidence="1 7">Belongs to the thioredoxin family.</text>
</comment>
<feature type="disulfide bond" description="Redox-active" evidence="9">
    <location>
        <begin position="33"/>
        <end position="36"/>
    </location>
</feature>
<dbReference type="InterPro" id="IPR005746">
    <property type="entry name" value="Thioredoxin"/>
</dbReference>
<keyword evidence="5 9" id="KW-0676">Redox-active center</keyword>
<feature type="site" description="Contributes to redox potential value" evidence="8">
    <location>
        <position position="35"/>
    </location>
</feature>
<evidence type="ECO:0000256" key="3">
    <source>
        <dbReference type="ARBA" id="ARBA00022982"/>
    </source>
</evidence>
<protein>
    <recommendedName>
        <fullName evidence="6 7">Thioredoxin</fullName>
    </recommendedName>
</protein>
<dbReference type="NCBIfam" id="NF006898">
    <property type="entry name" value="PRK09381.1"/>
    <property type="match status" value="1"/>
</dbReference>
<dbReference type="GO" id="GO:0005829">
    <property type="term" value="C:cytosol"/>
    <property type="evidence" value="ECO:0007669"/>
    <property type="project" value="TreeGrafter"/>
</dbReference>
<dbReference type="OrthoDB" id="9790390at2"/>
<dbReference type="CDD" id="cd02947">
    <property type="entry name" value="TRX_family"/>
    <property type="match status" value="1"/>
</dbReference>
<evidence type="ECO:0000256" key="6">
    <source>
        <dbReference type="NCBIfam" id="TIGR01068"/>
    </source>
</evidence>
<dbReference type="InterPro" id="IPR013766">
    <property type="entry name" value="Thioredoxin_domain"/>
</dbReference>
<dbReference type="InterPro" id="IPR036249">
    <property type="entry name" value="Thioredoxin-like_sf"/>
</dbReference>
<evidence type="ECO:0000259" key="10">
    <source>
        <dbReference type="PROSITE" id="PS51352"/>
    </source>
</evidence>
<dbReference type="Gene3D" id="3.40.30.10">
    <property type="entry name" value="Glutaredoxin"/>
    <property type="match status" value="1"/>
</dbReference>
<dbReference type="PANTHER" id="PTHR45663:SF11">
    <property type="entry name" value="GEO12009P1"/>
    <property type="match status" value="1"/>
</dbReference>
<dbReference type="InterPro" id="IPR017937">
    <property type="entry name" value="Thioredoxin_CS"/>
</dbReference>
<evidence type="ECO:0000256" key="5">
    <source>
        <dbReference type="ARBA" id="ARBA00023284"/>
    </source>
</evidence>
<dbReference type="GO" id="GO:0015035">
    <property type="term" value="F:protein-disulfide reductase activity"/>
    <property type="evidence" value="ECO:0007669"/>
    <property type="project" value="UniProtKB-UniRule"/>
</dbReference>
<comment type="caution">
    <text evidence="11">The sequence shown here is derived from an EMBL/GenBank/DDBJ whole genome shotgun (WGS) entry which is preliminary data.</text>
</comment>
<feature type="domain" description="Thioredoxin" evidence="10">
    <location>
        <begin position="1"/>
        <end position="108"/>
    </location>
</feature>
<feature type="active site" description="Nucleophile" evidence="8">
    <location>
        <position position="36"/>
    </location>
</feature>
<dbReference type="SUPFAM" id="SSF52833">
    <property type="entry name" value="Thioredoxin-like"/>
    <property type="match status" value="1"/>
</dbReference>
<name>A0A318DE02_9GAMM</name>
<dbReference type="PROSITE" id="PS00194">
    <property type="entry name" value="THIOREDOXIN_1"/>
    <property type="match status" value="1"/>
</dbReference>
<feature type="site" description="Deprotonates C-terminal active site Cys" evidence="8">
    <location>
        <position position="27"/>
    </location>
</feature>